<dbReference type="EMBL" id="CAUYUJ010015397">
    <property type="protein sequence ID" value="CAK0853478.1"/>
    <property type="molecule type" value="Genomic_DNA"/>
</dbReference>
<feature type="non-terminal residue" evidence="2">
    <location>
        <position position="164"/>
    </location>
</feature>
<feature type="non-terminal residue" evidence="2">
    <location>
        <position position="1"/>
    </location>
</feature>
<keyword evidence="3" id="KW-1185">Reference proteome</keyword>
<evidence type="ECO:0000256" key="1">
    <source>
        <dbReference type="SAM" id="MobiDB-lite"/>
    </source>
</evidence>
<gene>
    <name evidence="2" type="ORF">PCOR1329_LOCUS44940</name>
</gene>
<organism evidence="2 3">
    <name type="scientific">Prorocentrum cordatum</name>
    <dbReference type="NCBI Taxonomy" id="2364126"/>
    <lineage>
        <taxon>Eukaryota</taxon>
        <taxon>Sar</taxon>
        <taxon>Alveolata</taxon>
        <taxon>Dinophyceae</taxon>
        <taxon>Prorocentrales</taxon>
        <taxon>Prorocentraceae</taxon>
        <taxon>Prorocentrum</taxon>
    </lineage>
</organism>
<comment type="caution">
    <text evidence="2">The sequence shown here is derived from an EMBL/GenBank/DDBJ whole genome shotgun (WGS) entry which is preliminary data.</text>
</comment>
<proteinExistence type="predicted"/>
<name>A0ABN9U3Q9_9DINO</name>
<evidence type="ECO:0000313" key="2">
    <source>
        <dbReference type="EMBL" id="CAK0853478.1"/>
    </source>
</evidence>
<accession>A0ABN9U3Q9</accession>
<dbReference type="Proteomes" id="UP001189429">
    <property type="component" value="Unassembled WGS sequence"/>
</dbReference>
<reference evidence="2" key="1">
    <citation type="submission" date="2023-10" db="EMBL/GenBank/DDBJ databases">
        <authorList>
            <person name="Chen Y."/>
            <person name="Shah S."/>
            <person name="Dougan E. K."/>
            <person name="Thang M."/>
            <person name="Chan C."/>
        </authorList>
    </citation>
    <scope>NUCLEOTIDE SEQUENCE [LARGE SCALE GENOMIC DNA]</scope>
</reference>
<evidence type="ECO:0000313" key="3">
    <source>
        <dbReference type="Proteomes" id="UP001189429"/>
    </source>
</evidence>
<sequence length="164" mass="17838">SPELSECPLCPRFREGPRRPGAGRLTAATTIFEALGADVGVPPSGGTEPATRRAPRVSPTKPPLRSLVDLGLGALVLLVQLRRALLGVRGEGARHAVHRPHRGPAVANQERLHEPRHLLLRLRVHLRQRLLRHLLGLRLHGLHGGRRTSGRSGAKVVRARIARA</sequence>
<protein>
    <submittedName>
        <fullName evidence="2">Uncharacterized protein</fullName>
    </submittedName>
</protein>
<feature type="region of interest" description="Disordered" evidence="1">
    <location>
        <begin position="37"/>
        <end position="61"/>
    </location>
</feature>